<dbReference type="EMBL" id="KQ234755">
    <property type="protein sequence ID" value="KMZ88749.1"/>
    <property type="molecule type" value="Genomic_DNA"/>
</dbReference>
<feature type="compositionally biased region" description="Polar residues" evidence="1">
    <location>
        <begin position="194"/>
        <end position="203"/>
    </location>
</feature>
<evidence type="ECO:0000313" key="3">
    <source>
        <dbReference type="EMBL" id="KMZ88749.1"/>
    </source>
</evidence>
<keyword evidence="2" id="KW-0812">Transmembrane</keyword>
<keyword evidence="2" id="KW-0472">Membrane</keyword>
<sequence>NVFEPKCGIDVFETFRTSFDLEKDEYLDYINKINDPTLKYVSVYLVQYYKDGFNYFRNSEQTYRSEACNYLNKWLKEKHDLFTFGNNCAEKQKLWEKVIGKLWTDLTKDRRYFYQSTDSWCTDRNYIFQTTFPLKVIELNCDKSISQETRSAISPPLTIQTERNCPPCSCPVISQETGHPQETGNPPERGNPPETEQLSGTDRTKNLAVTSGFTAFGTLGTLLVLYKVIYKQ</sequence>
<proteinExistence type="predicted"/>
<feature type="non-terminal residue" evidence="3">
    <location>
        <position position="1"/>
    </location>
</feature>
<evidence type="ECO:0000313" key="4">
    <source>
        <dbReference type="Proteomes" id="UP000053327"/>
    </source>
</evidence>
<feature type="compositionally biased region" description="Polar residues" evidence="1">
    <location>
        <begin position="175"/>
        <end position="184"/>
    </location>
</feature>
<evidence type="ECO:0000256" key="2">
    <source>
        <dbReference type="SAM" id="Phobius"/>
    </source>
</evidence>
<evidence type="ECO:0000256" key="1">
    <source>
        <dbReference type="SAM" id="MobiDB-lite"/>
    </source>
</evidence>
<accession>A0A0J9T0V2</accession>
<organism evidence="3 4">
    <name type="scientific">Plasmodium vivax (strain Brazil I)</name>
    <dbReference type="NCBI Taxonomy" id="1033975"/>
    <lineage>
        <taxon>Eukaryota</taxon>
        <taxon>Sar</taxon>
        <taxon>Alveolata</taxon>
        <taxon>Apicomplexa</taxon>
        <taxon>Aconoidasida</taxon>
        <taxon>Haemosporida</taxon>
        <taxon>Plasmodiidae</taxon>
        <taxon>Plasmodium</taxon>
        <taxon>Plasmodium (Plasmodium)</taxon>
    </lineage>
</organism>
<dbReference type="AlphaFoldDB" id="A0A0J9T0V2"/>
<gene>
    <name evidence="3" type="ORF">PVBG_05695</name>
</gene>
<dbReference type="Proteomes" id="UP000053327">
    <property type="component" value="Unassembled WGS sequence"/>
</dbReference>
<feature type="transmembrane region" description="Helical" evidence="2">
    <location>
        <begin position="207"/>
        <end position="226"/>
    </location>
</feature>
<reference evidence="3 4" key="1">
    <citation type="submission" date="2011-08" db="EMBL/GenBank/DDBJ databases">
        <title>The Genome Sequence of Plasmodium vivax Brazil I.</title>
        <authorList>
            <consortium name="The Broad Institute Genome Sequencing Platform"/>
            <consortium name="The Broad Institute Genome Sequencing Center for Infectious Disease"/>
            <person name="Neafsey D."/>
            <person name="Carlton J."/>
            <person name="Barnwell J."/>
            <person name="Collins W."/>
            <person name="Escalante A."/>
            <person name="Mullikin J."/>
            <person name="Saul A."/>
            <person name="Guigo R."/>
            <person name="Camara F."/>
            <person name="Young S.K."/>
            <person name="Zeng Q."/>
            <person name="Gargeya S."/>
            <person name="Fitzgerald M."/>
            <person name="Haas B."/>
            <person name="Abouelleil A."/>
            <person name="Alvarado L."/>
            <person name="Arachchi H.M."/>
            <person name="Berlin A."/>
            <person name="Brown A."/>
            <person name="Chapman S.B."/>
            <person name="Chen Z."/>
            <person name="Dunbar C."/>
            <person name="Freedman E."/>
            <person name="Gearin G."/>
            <person name="Gellesch M."/>
            <person name="Goldberg J."/>
            <person name="Griggs A."/>
            <person name="Gujja S."/>
            <person name="Heiman D."/>
            <person name="Howarth C."/>
            <person name="Larson L."/>
            <person name="Lui A."/>
            <person name="MacDonald P.J.P."/>
            <person name="Montmayeur A."/>
            <person name="Murphy C."/>
            <person name="Neiman D."/>
            <person name="Pearson M."/>
            <person name="Priest M."/>
            <person name="Roberts A."/>
            <person name="Saif S."/>
            <person name="Shea T."/>
            <person name="Shenoy N."/>
            <person name="Sisk P."/>
            <person name="Stolte C."/>
            <person name="Sykes S."/>
            <person name="Wortman J."/>
            <person name="Nusbaum C."/>
            <person name="Birren B."/>
        </authorList>
    </citation>
    <scope>NUCLEOTIDE SEQUENCE [LARGE SCALE GENOMIC DNA]</scope>
    <source>
        <strain evidence="3 4">Brazil I</strain>
    </source>
</reference>
<feature type="region of interest" description="Disordered" evidence="1">
    <location>
        <begin position="175"/>
        <end position="203"/>
    </location>
</feature>
<name>A0A0J9T0V2_PLAV1</name>
<keyword evidence="2" id="KW-1133">Transmembrane helix</keyword>
<dbReference type="OrthoDB" id="388341at2759"/>
<protein>
    <submittedName>
        <fullName evidence="3">Uncharacterized protein</fullName>
    </submittedName>
</protein>